<feature type="domain" description="DNA2/NAM7 helicase-like C-terminal" evidence="2">
    <location>
        <begin position="1248"/>
        <end position="1432"/>
    </location>
</feature>
<accession>A0A1I9G0J8</accession>
<dbReference type="Pfam" id="PF13086">
    <property type="entry name" value="AAA_11"/>
    <property type="match status" value="1"/>
</dbReference>
<evidence type="ECO:0000259" key="1">
    <source>
        <dbReference type="Pfam" id="PF13086"/>
    </source>
</evidence>
<dbReference type="EMBL" id="LN856849">
    <property type="protein sequence ID" value="CDP92736.1"/>
    <property type="molecule type" value="Genomic_DNA"/>
</dbReference>
<dbReference type="InterPro" id="IPR041679">
    <property type="entry name" value="DNA2/NAM7-like_C"/>
</dbReference>
<name>A0A1I9G0J8_BRUMA</name>
<feature type="domain" description="DNA2/NAM7 helicase helicase" evidence="1">
    <location>
        <begin position="705"/>
        <end position="1235"/>
    </location>
</feature>
<dbReference type="InterPro" id="IPR041677">
    <property type="entry name" value="DNA2/NAM7_AAA_11"/>
</dbReference>
<dbReference type="CDD" id="cd18808">
    <property type="entry name" value="SF1_C_Upf1"/>
    <property type="match status" value="1"/>
</dbReference>
<dbReference type="GO" id="GO:0031048">
    <property type="term" value="P:regulatory ncRNA-mediated heterochromatin formation"/>
    <property type="evidence" value="ECO:0007669"/>
    <property type="project" value="TreeGrafter"/>
</dbReference>
<dbReference type="InterPro" id="IPR047187">
    <property type="entry name" value="SF1_C_Upf1"/>
</dbReference>
<evidence type="ECO:0000259" key="2">
    <source>
        <dbReference type="Pfam" id="PF13087"/>
    </source>
</evidence>
<dbReference type="PANTHER" id="PTHR10887">
    <property type="entry name" value="DNA2/NAM7 HELICASE FAMILY"/>
    <property type="match status" value="1"/>
</dbReference>
<proteinExistence type="predicted"/>
<dbReference type="SUPFAM" id="SSF52540">
    <property type="entry name" value="P-loop containing nucleoside triphosphate hydrolases"/>
    <property type="match status" value="1"/>
</dbReference>
<dbReference type="GO" id="GO:0031380">
    <property type="term" value="C:nuclear RNA-directed RNA polymerase complex"/>
    <property type="evidence" value="ECO:0007669"/>
    <property type="project" value="TreeGrafter"/>
</dbReference>
<dbReference type="Pfam" id="PF13087">
    <property type="entry name" value="AAA_12"/>
    <property type="match status" value="1"/>
</dbReference>
<organism evidence="4">
    <name type="scientific">Brugia malayi</name>
    <name type="common">Filarial nematode worm</name>
    <dbReference type="NCBI Taxonomy" id="6279"/>
    <lineage>
        <taxon>Eukaryota</taxon>
        <taxon>Metazoa</taxon>
        <taxon>Ecdysozoa</taxon>
        <taxon>Nematoda</taxon>
        <taxon>Chromadorea</taxon>
        <taxon>Rhabditida</taxon>
        <taxon>Spirurina</taxon>
        <taxon>Spiruromorpha</taxon>
        <taxon>Filarioidea</taxon>
        <taxon>Onchocercidae</taxon>
        <taxon>Brugia</taxon>
    </lineage>
</organism>
<feature type="domain" description="ZNFX1" evidence="3">
    <location>
        <begin position="503"/>
        <end position="601"/>
    </location>
</feature>
<dbReference type="InterPro" id="IPR027417">
    <property type="entry name" value="P-loop_NTPase"/>
</dbReference>
<sequence length="2084" mass="238733">MVMANGINVAGDMVSTMEYEWGIIIFGDKNKGEITYEMMRSFANVFRESSSKLGLNLARSPSFLFTKNVVMAQREVDEWCDELESDEDKMLVILFNDSDSNEVEEKIQKIWSEKILLYIQTSESLLLCARNKTEEMIGCWVKEICELLSEKFCRTSEVEFGSEDTKEAESIKTNVIETTEKLSNEELFIRRGENQEEHVVNRDCPLLDFVHVENIFENLQKLEKPLKDLDLIKYIDGPLLHNRLRIPFTDREQNVQLLAILSAASFTELPDLQSSVVNLLEAIINSDFISFMLRGNVCHMRSVTSAECYRTLFIHLQDVMQILYISRVKHIQDFDIACEEFLYFMELIPEKCWSAIDEKLKLTVFKMLQKLVIDPAVPLAVDSHEDWESNMADSDMKCFEEKRKRTKHYLLACINDDVVEPPEDFRTLPVYATSSDILHPVQPYIRKNIVKGSYSSQEHYLDIQFRLMREDLIGPLRDGIELWRQQKEKEAFVSYATDANEELDLLIIKGVIVEGAQLKQSTGEIIRYIIFQPPSADNSWDSRLKFGQLVTLSSDRFQEEALLATIAEKDSDDFSEGKLGLHFFDDHLVSRTKIYTLVESSSYYEMYQHVLECIKRFDNSHTIPFGRFLVNVETNVGFPSYLVQVIDEDSHSSSDSLKSEYTDYSASSSSLKKTVIAKEISIFGTKYKVDKLKYTLDGNKIACGLDDAQRNALCYALTHELALIQGPPGTGYLIYSTLQNWLVYESDDSQEIIIKKEVEELEEMCIVCMKRIKNKERNIHDFLETQESGIRRFSRCIQGKTFLGRLIIRILLENITMWNPERINPIIVVCFTNHALDQFLDGILVDLIKDKRYNNELPSIVRFGSRCKSETLQKYTKRSVLKAYSDLIPDTTKHKASKIISERIHLLKMIRSQVAILMHSKNEILSYKHMQCVMLPEHVQQFNVRRTKRRRHPMDEIFCTWLLEGDVGREDCVIVEDNANEKIVDFEEEEFFGNGNAEMSTLWFKDETLVKEQNEQKKEIVESLPQVDDCITWEEIQEQLLKSNPDISDYYHCGEWDLNKDPNASTIEDVTILSEQTHARLKHNAKYAAELIADLKNVKADILKSCPLTSEEASSIKNLQTLHRHRRWALYMHWIKKLKVVVCKRLKTLICKYQTIMKDVKKEFDLLDEIILRKALIIGATTTGAAKIKPFLDRLGCPIVLVEEAAEVLEAHVFTSITNKCQHAILIGDHKQLRPNPAVFALAREYNLDISLFERLIKNGFPYALLESQHRMAPAIANTLMPEFYPLMRSSENVFRYPNVEGCQKNLYFISHCHDEDVIFSTSRKNSFEGDFMVNLSAYFVQQGYACSQITLLCAYTAQANYVRTQIMLKFNNANLPLVETIDNYQGEENDIVILSLVRSQPSSNAGFLGISNRVCVALSRSKLGLYVIGNMHFLKSNSALWNRLYISLSDVDSIGDGFPAFCAKHDATQIIYNADEFLIKTPEGGCYYSCDFVRPCGHICGQPCHRTDQEHNKSCTHPCLKTCSTASRHPCTKLCGEPCGKCQFFVNKTFPCGHTTGVVCYLFEEAVCQQKCSKELPCGHQCRKKCREPCKCSYRILMNCGHTVTASCSEKQETKCIVEVEKIFATCSHRWSVPCYNYEDAQCGEKCGRILLCGHRCQSLCGKCTLEGCASCTSVCGKRLSCGHECLRTCGIPCEPCIAPCSNQCEHSHCGQELDILVEQKARCADFCSFCVQRCTNSCKHRQCQMKCWQVCSIRPCCFPCDKKLDCGHTCLSLCGEVCPDVCAQCQGINVPVLQFQGCKCIVSVKEADSHIGDQTLKKQQYTCPKCACKLLVNSCFRYAKELKEQAINNEKIKFTKLLTDDLLINLQCDVLKQAENNLARISRIAEKKNSCAIETAEILRVVITRLNTEFYNHSGIMKWQVMVNMLSDMCQLLMYIITEKFTSIPKKRYSNLYTFFRICFGITNSILPLLEMDLVSLSVLAKLLKTESPSMLEIPVANELRKVSIKYMLGRLANDFIKKMRDLDASQLNDLLKMTMKALKWSSDTEQKKASVRFVQYYRDLYKVLNVQHIPGSDLRCMNFSC</sequence>
<gene>
    <name evidence="4" type="primary">Bm7616</name>
    <name evidence="4" type="ORF">BM_Bm7616</name>
</gene>
<dbReference type="Pfam" id="PF25396">
    <property type="entry name" value="ZNFX1"/>
    <property type="match status" value="1"/>
</dbReference>
<dbReference type="PANTHER" id="PTHR10887:SF341">
    <property type="entry name" value="NFX1-TYPE ZINC FINGER-CONTAINING PROTEIN 1"/>
    <property type="match status" value="1"/>
</dbReference>
<evidence type="ECO:0000313" key="4">
    <source>
        <dbReference type="EMBL" id="CDP92736.1"/>
    </source>
</evidence>
<reference evidence="4" key="1">
    <citation type="journal article" date="2007" name="Science">
        <title>Draft genome of the filarial nematode parasite Brugia malayi.</title>
        <authorList>
            <person name="Ghedin E."/>
            <person name="Wang S."/>
            <person name="Spiro D."/>
            <person name="Caler E."/>
            <person name="Zhao Q."/>
            <person name="Crabtree J."/>
            <person name="Allen J.E."/>
            <person name="Delcher A.L."/>
            <person name="Guiliano D.B."/>
            <person name="Miranda-Saavedra D."/>
            <person name="Angiuoli S.V."/>
            <person name="Creasy T."/>
            <person name="Amedeo P."/>
            <person name="Haas B."/>
            <person name="El-Sayed N.M."/>
            <person name="Wortman J.R."/>
            <person name="Feldblyum T."/>
            <person name="Tallon L."/>
            <person name="Schatz M."/>
            <person name="Shumway M."/>
            <person name="Koo H."/>
            <person name="Salzberg S.L."/>
            <person name="Schobel S."/>
            <person name="Pertea M."/>
            <person name="Pop M."/>
            <person name="White O."/>
            <person name="Barton G.J."/>
            <person name="Carlow C.K."/>
            <person name="Crawford M.J."/>
            <person name="Daub J."/>
            <person name="Dimmic M.W."/>
            <person name="Estes C.F."/>
            <person name="Foster J.M."/>
            <person name="Ganatra M."/>
            <person name="Gregory W.F."/>
            <person name="Johnson N.M."/>
            <person name="Jin J."/>
            <person name="Komuniecki R."/>
            <person name="Korf I."/>
            <person name="Kumar S."/>
            <person name="Laney S."/>
            <person name="Li B.W."/>
            <person name="Li W."/>
            <person name="Lindblom T.H."/>
            <person name="Lustigman S."/>
            <person name="Ma D."/>
            <person name="Maina C.V."/>
            <person name="Martin D.M."/>
            <person name="McCarter J.P."/>
            <person name="McReynolds L."/>
            <person name="Mitreva M."/>
            <person name="Nutman T.B."/>
            <person name="Parkinson J."/>
            <person name="Peregrin-Alvarez J.M."/>
            <person name="Poole C."/>
            <person name="Ren Q."/>
            <person name="Saunders L."/>
            <person name="Sluder A.E."/>
            <person name="Smith K."/>
            <person name="Stanke M."/>
            <person name="Unnasch T.R."/>
            <person name="Ware J."/>
            <person name="Wei A.D."/>
            <person name="Weil G."/>
            <person name="Williams D.J."/>
            <person name="Zhang Y."/>
            <person name="Williams S.A."/>
            <person name="Fraser-Liggett C."/>
            <person name="Slatko B."/>
            <person name="Blaxter M.L."/>
            <person name="Scott A.L."/>
        </authorList>
    </citation>
    <scope>NUCLEOTIDE SEQUENCE</scope>
    <source>
        <strain evidence="4">FR3</strain>
    </source>
</reference>
<dbReference type="InterPro" id="IPR057373">
    <property type="entry name" value="ZNFX1"/>
</dbReference>
<dbReference type="OMA" id="WNPERIN"/>
<dbReference type="InterPro" id="IPR045055">
    <property type="entry name" value="DNA2/NAM7-like"/>
</dbReference>
<dbReference type="Gene3D" id="3.40.50.300">
    <property type="entry name" value="P-loop containing nucleotide triphosphate hydrolases"/>
    <property type="match status" value="3"/>
</dbReference>
<evidence type="ECO:0000259" key="3">
    <source>
        <dbReference type="Pfam" id="PF25396"/>
    </source>
</evidence>
<protein>
    <submittedName>
        <fullName evidence="4">Bm7616, isoform c</fullName>
    </submittedName>
</protein>
<dbReference type="GO" id="GO:0004386">
    <property type="term" value="F:helicase activity"/>
    <property type="evidence" value="ECO:0007669"/>
    <property type="project" value="InterPro"/>
</dbReference>
<reference evidence="4" key="2">
    <citation type="submission" date="2012-12" db="EMBL/GenBank/DDBJ databases">
        <authorList>
            <consortium name="WormBase Consortium"/>
            <person name="Ghedin E."/>
            <person name="Paulini M."/>
        </authorList>
    </citation>
    <scope>NUCLEOTIDE SEQUENCE</scope>
    <source>
        <strain evidence="4">FR3</strain>
    </source>
</reference>
<dbReference type="CDD" id="cd06008">
    <property type="entry name" value="NF-X1-zinc-finger"/>
    <property type="match status" value="1"/>
</dbReference>